<gene>
    <name evidence="3" type="ORF">BSTOLATCC_MIC49315</name>
</gene>
<proteinExistence type="predicted"/>
<dbReference type="Gene3D" id="3.30.2230.10">
    <property type="entry name" value="DUSP-like"/>
    <property type="match status" value="1"/>
</dbReference>
<dbReference type="Proteomes" id="UP001162131">
    <property type="component" value="Unassembled WGS sequence"/>
</dbReference>
<keyword evidence="4" id="KW-1185">Reference proteome</keyword>
<dbReference type="GO" id="GO:0005829">
    <property type="term" value="C:cytosol"/>
    <property type="evidence" value="ECO:0007669"/>
    <property type="project" value="TreeGrafter"/>
</dbReference>
<evidence type="ECO:0000259" key="1">
    <source>
        <dbReference type="PROSITE" id="PS50235"/>
    </source>
</evidence>
<dbReference type="PROSITE" id="PS51283">
    <property type="entry name" value="DUSP"/>
    <property type="match status" value="1"/>
</dbReference>
<dbReference type="InterPro" id="IPR050164">
    <property type="entry name" value="Peptidase_C19"/>
</dbReference>
<dbReference type="InterPro" id="IPR035927">
    <property type="entry name" value="DUSP-like_sf"/>
</dbReference>
<dbReference type="Gene3D" id="3.90.70.10">
    <property type="entry name" value="Cysteine proteinases"/>
    <property type="match status" value="1"/>
</dbReference>
<evidence type="ECO:0008006" key="5">
    <source>
        <dbReference type="Google" id="ProtNLM"/>
    </source>
</evidence>
<evidence type="ECO:0000259" key="2">
    <source>
        <dbReference type="PROSITE" id="PS51283"/>
    </source>
</evidence>
<dbReference type="AlphaFoldDB" id="A0AAU9JX63"/>
<evidence type="ECO:0000313" key="4">
    <source>
        <dbReference type="Proteomes" id="UP001162131"/>
    </source>
</evidence>
<sequence length="530" mass="61099">MIFETTSKNASIFSFERAYIEQKPIKKHFQHDFLVALLPEVNLKEEVLMADPLSDPTYSEINRKEEYWHLHELGKHYGNPEQYLVETDWINEWTEYIKGSKWPGKIKTKKLLDGQGKTKKGLNPKVDYQIFNRAQWLFLKDRYGSETPARYGELLETSHRRHASYDFSTNDGISENRKANLNKSFEIMPGSCNKDNNEAMTTSDIKLQTEEEIQVVTLMDESIEPSHPDTIVSTGENSGLQHTNSLDCNAPTLRNGKVGLENPGFFCYMNSALQCLMSITPFRDFFYQLELTSNKLVFTELISELTKSIFKLEKGAVRPSRLWKYVSLYFSPGKQHDLPEFLRFVINKLERELSENFLRRTIFNGITSSHLKCNSCNYTSITREPFIDIQLELSSTITKSIQSYTKAEKVSITCERCKSRVFATKKLSFSKAPSALIIQLKRFRSLGGAQKLDQNCKFHKNLDLSPFCEEKAEYKLVGVGVHHGSILSGHYTAFCKRGNFWYEFDDASCNKVSLKEVLAQNAYVIIYRRC</sequence>
<feature type="domain" description="USP" evidence="1">
    <location>
        <begin position="258"/>
        <end position="530"/>
    </location>
</feature>
<evidence type="ECO:0000313" key="3">
    <source>
        <dbReference type="EMBL" id="CAG9329694.1"/>
    </source>
</evidence>
<dbReference type="GO" id="GO:0016579">
    <property type="term" value="P:protein deubiquitination"/>
    <property type="evidence" value="ECO:0007669"/>
    <property type="project" value="InterPro"/>
</dbReference>
<dbReference type="Pfam" id="PF06337">
    <property type="entry name" value="DUSP"/>
    <property type="match status" value="1"/>
</dbReference>
<dbReference type="GO" id="GO:0004843">
    <property type="term" value="F:cysteine-type deubiquitinase activity"/>
    <property type="evidence" value="ECO:0007669"/>
    <property type="project" value="InterPro"/>
</dbReference>
<dbReference type="InterPro" id="IPR001394">
    <property type="entry name" value="Peptidase_C19_UCH"/>
</dbReference>
<dbReference type="EMBL" id="CAJZBQ010000048">
    <property type="protein sequence ID" value="CAG9329694.1"/>
    <property type="molecule type" value="Genomic_DNA"/>
</dbReference>
<name>A0AAU9JX63_9CILI</name>
<dbReference type="InterPro" id="IPR018200">
    <property type="entry name" value="USP_CS"/>
</dbReference>
<dbReference type="GO" id="GO:0005634">
    <property type="term" value="C:nucleus"/>
    <property type="evidence" value="ECO:0007669"/>
    <property type="project" value="TreeGrafter"/>
</dbReference>
<organism evidence="3 4">
    <name type="scientific">Blepharisma stoltei</name>
    <dbReference type="NCBI Taxonomy" id="1481888"/>
    <lineage>
        <taxon>Eukaryota</taxon>
        <taxon>Sar</taxon>
        <taxon>Alveolata</taxon>
        <taxon>Ciliophora</taxon>
        <taxon>Postciliodesmatophora</taxon>
        <taxon>Heterotrichea</taxon>
        <taxon>Heterotrichida</taxon>
        <taxon>Blepharismidae</taxon>
        <taxon>Blepharisma</taxon>
    </lineage>
</organism>
<dbReference type="InterPro" id="IPR006615">
    <property type="entry name" value="Pept_C19_DUSP"/>
</dbReference>
<accession>A0AAU9JX63</accession>
<feature type="domain" description="DUSP" evidence="2">
    <location>
        <begin position="61"/>
        <end position="155"/>
    </location>
</feature>
<dbReference type="PROSITE" id="PS50235">
    <property type="entry name" value="USP_3"/>
    <property type="match status" value="1"/>
</dbReference>
<dbReference type="SUPFAM" id="SSF54001">
    <property type="entry name" value="Cysteine proteinases"/>
    <property type="match status" value="1"/>
</dbReference>
<dbReference type="InterPro" id="IPR038765">
    <property type="entry name" value="Papain-like_cys_pep_sf"/>
</dbReference>
<dbReference type="SUPFAM" id="SSF143791">
    <property type="entry name" value="DUSP-like"/>
    <property type="match status" value="1"/>
</dbReference>
<dbReference type="PANTHER" id="PTHR24006">
    <property type="entry name" value="UBIQUITIN CARBOXYL-TERMINAL HYDROLASE"/>
    <property type="match status" value="1"/>
</dbReference>
<protein>
    <recommendedName>
        <fullName evidence="5">Ubiquitinyl hydrolase 1</fullName>
    </recommendedName>
</protein>
<reference evidence="3" key="1">
    <citation type="submission" date="2021-09" db="EMBL/GenBank/DDBJ databases">
        <authorList>
            <consortium name="AG Swart"/>
            <person name="Singh M."/>
            <person name="Singh A."/>
            <person name="Seah K."/>
            <person name="Emmerich C."/>
        </authorList>
    </citation>
    <scope>NUCLEOTIDE SEQUENCE</scope>
    <source>
        <strain evidence="3">ATCC30299</strain>
    </source>
</reference>
<dbReference type="Pfam" id="PF00443">
    <property type="entry name" value="UCH"/>
    <property type="match status" value="1"/>
</dbReference>
<dbReference type="InterPro" id="IPR028889">
    <property type="entry name" value="USP"/>
</dbReference>
<comment type="caution">
    <text evidence="3">The sequence shown here is derived from an EMBL/GenBank/DDBJ whole genome shotgun (WGS) entry which is preliminary data.</text>
</comment>
<dbReference type="PROSITE" id="PS00973">
    <property type="entry name" value="USP_2"/>
    <property type="match status" value="1"/>
</dbReference>